<keyword evidence="1" id="KW-0472">Membrane</keyword>
<keyword evidence="1" id="KW-0812">Transmembrane</keyword>
<dbReference type="EMBL" id="CP018135">
    <property type="protein sequence ID" value="APF40291.1"/>
    <property type="molecule type" value="Genomic_DNA"/>
</dbReference>
<name>A0A1L2ZMN6_9MICC</name>
<dbReference type="RefSeq" id="WP_071893772.1">
    <property type="nucleotide sequence ID" value="NZ_CP018135.1"/>
</dbReference>
<sequence>MQTRHALRAVLNTVNLATPVGLIMAAVSRCDLEWGPEGLILAKNYRPRLPIAGAFTVGNVIFFRPHFAEPREVPALLAHEARHSWQYVACLGLPFFPLYFAGVAWSLLRTGDPASRNPFERFAGLQAGGYREQPTRSLVAALRSRQHSSHPHNTNGRRPL</sequence>
<keyword evidence="1" id="KW-1133">Transmembrane helix</keyword>
<accession>A0A1L2ZMN6</accession>
<dbReference type="AlphaFoldDB" id="A0A1L2ZMN6"/>
<feature type="transmembrane region" description="Helical" evidence="1">
    <location>
        <begin position="85"/>
        <end position="108"/>
    </location>
</feature>
<dbReference type="OrthoDB" id="3296472at2"/>
<gene>
    <name evidence="2" type="ORF">BHE16_03855</name>
</gene>
<evidence type="ECO:0000256" key="1">
    <source>
        <dbReference type="SAM" id="Phobius"/>
    </source>
</evidence>
<evidence type="ECO:0000313" key="2">
    <source>
        <dbReference type="EMBL" id="APF40291.1"/>
    </source>
</evidence>
<evidence type="ECO:0000313" key="3">
    <source>
        <dbReference type="Proteomes" id="UP000183530"/>
    </source>
</evidence>
<dbReference type="Proteomes" id="UP000183530">
    <property type="component" value="Chromosome"/>
</dbReference>
<dbReference type="KEGG" id="nae:BHE16_03855"/>
<proteinExistence type="predicted"/>
<protein>
    <submittedName>
        <fullName evidence="2">Uncharacterized protein</fullName>
    </submittedName>
</protein>
<keyword evidence="3" id="KW-1185">Reference proteome</keyword>
<reference evidence="2 3" key="1">
    <citation type="submission" date="2016-11" db="EMBL/GenBank/DDBJ databases">
        <title>Genome sequencing of Zhihengliuella aestuarii B18 antagonistic to Plasmodiophora brassicae.</title>
        <authorList>
            <person name="Luo Y."/>
        </authorList>
    </citation>
    <scope>NUCLEOTIDE SEQUENCE [LARGE SCALE GENOMIC DNA]</scope>
    <source>
        <strain evidence="2 3">B18</strain>
    </source>
</reference>
<organism evidence="2 3">
    <name type="scientific">Neomicrococcus aestuarii</name>
    <dbReference type="NCBI Taxonomy" id="556325"/>
    <lineage>
        <taxon>Bacteria</taxon>
        <taxon>Bacillati</taxon>
        <taxon>Actinomycetota</taxon>
        <taxon>Actinomycetes</taxon>
        <taxon>Micrococcales</taxon>
        <taxon>Micrococcaceae</taxon>
        <taxon>Neomicrococcus</taxon>
    </lineage>
</organism>
<feature type="transmembrane region" description="Helical" evidence="1">
    <location>
        <begin position="6"/>
        <end position="27"/>
    </location>
</feature>
<dbReference type="STRING" id="556325.BHE16_03855"/>